<evidence type="ECO:0000313" key="1">
    <source>
        <dbReference type="EMBL" id="GAA2267359.1"/>
    </source>
</evidence>
<dbReference type="InterPro" id="IPR046205">
    <property type="entry name" value="DUF6238"/>
</dbReference>
<dbReference type="Proteomes" id="UP001500305">
    <property type="component" value="Unassembled WGS sequence"/>
</dbReference>
<dbReference type="Pfam" id="PF19751">
    <property type="entry name" value="DUF6238"/>
    <property type="match status" value="1"/>
</dbReference>
<proteinExistence type="predicted"/>
<sequence>MHHDETNLIGFATASLACHRATELTSDQPLTREELDALHEHVVALHLLVDQATVRTRAHVATEGAHLHNGRIRLWQTAEHLHAAYHAAPRDDGRLPTREACGLRLPEGAPELTICQRHLKTSKRVRYFTTPADLQAVTTGMIRH</sequence>
<dbReference type="EMBL" id="BAAATR010000034">
    <property type="protein sequence ID" value="GAA2267359.1"/>
    <property type="molecule type" value="Genomic_DNA"/>
</dbReference>
<accession>A0ABP5RPX9</accession>
<comment type="caution">
    <text evidence="1">The sequence shown here is derived from an EMBL/GenBank/DDBJ whole genome shotgun (WGS) entry which is preliminary data.</text>
</comment>
<dbReference type="RefSeq" id="WP_344639721.1">
    <property type="nucleotide sequence ID" value="NZ_BAAATR010000034.1"/>
</dbReference>
<organism evidence="1 2">
    <name type="scientific">Kitasatospora cystarginea</name>
    <dbReference type="NCBI Taxonomy" id="58350"/>
    <lineage>
        <taxon>Bacteria</taxon>
        <taxon>Bacillati</taxon>
        <taxon>Actinomycetota</taxon>
        <taxon>Actinomycetes</taxon>
        <taxon>Kitasatosporales</taxon>
        <taxon>Streptomycetaceae</taxon>
        <taxon>Kitasatospora</taxon>
    </lineage>
</organism>
<gene>
    <name evidence="1" type="ORF">GCM10010430_60700</name>
</gene>
<evidence type="ECO:0000313" key="2">
    <source>
        <dbReference type="Proteomes" id="UP001500305"/>
    </source>
</evidence>
<reference evidence="2" key="1">
    <citation type="journal article" date="2019" name="Int. J. Syst. Evol. Microbiol.">
        <title>The Global Catalogue of Microorganisms (GCM) 10K type strain sequencing project: providing services to taxonomists for standard genome sequencing and annotation.</title>
        <authorList>
            <consortium name="The Broad Institute Genomics Platform"/>
            <consortium name="The Broad Institute Genome Sequencing Center for Infectious Disease"/>
            <person name="Wu L."/>
            <person name="Ma J."/>
        </authorList>
    </citation>
    <scope>NUCLEOTIDE SEQUENCE [LARGE SCALE GENOMIC DNA]</scope>
    <source>
        <strain evidence="2">JCM 7356</strain>
    </source>
</reference>
<protein>
    <submittedName>
        <fullName evidence="1">DUF6238 family protein</fullName>
    </submittedName>
</protein>
<name>A0ABP5RPX9_9ACTN</name>
<keyword evidence="2" id="KW-1185">Reference proteome</keyword>